<gene>
    <name evidence="1" type="ORF">Vadar_024072</name>
</gene>
<sequence length="319" mass="35686">MPGFDAYDHLHIALNPDGTVDRLLKIPSVPATPDVLSPDQPTVSKDVTLDAGKKTSLRIFRPTKLPSNDSTVAKLPIFIYFHGGGFVDFRVDTAMIHENCNKLTEEVPAVLVSVDYRLAPEHRLPAQYEDAVDAILWVKKQAELEGEGDEWLRDYGDFSRCILYGVSNGANMVYHAALRAMYHNLEPMKISGLIMNQPMFSGNKRTRSELKFATDPFLPLPAIDLYWSLSLPPDTDRDHRFSNPMADTPHKDKIKSLGRCLVIGFGGDPMVDKQQAFVQMLVLEGVPVEARFDDVGFHGIDLIDARRAAALMTFIKEFI</sequence>
<organism evidence="1 2">
    <name type="scientific">Vaccinium darrowii</name>
    <dbReference type="NCBI Taxonomy" id="229202"/>
    <lineage>
        <taxon>Eukaryota</taxon>
        <taxon>Viridiplantae</taxon>
        <taxon>Streptophyta</taxon>
        <taxon>Embryophyta</taxon>
        <taxon>Tracheophyta</taxon>
        <taxon>Spermatophyta</taxon>
        <taxon>Magnoliopsida</taxon>
        <taxon>eudicotyledons</taxon>
        <taxon>Gunneridae</taxon>
        <taxon>Pentapetalae</taxon>
        <taxon>asterids</taxon>
        <taxon>Ericales</taxon>
        <taxon>Ericaceae</taxon>
        <taxon>Vaccinioideae</taxon>
        <taxon>Vaccinieae</taxon>
        <taxon>Vaccinium</taxon>
    </lineage>
</organism>
<dbReference type="EMBL" id="CM037162">
    <property type="protein sequence ID" value="KAH7863964.1"/>
    <property type="molecule type" value="Genomic_DNA"/>
</dbReference>
<dbReference type="Proteomes" id="UP000828048">
    <property type="component" value="Chromosome 12"/>
</dbReference>
<protein>
    <submittedName>
        <fullName evidence="1">Uncharacterized protein</fullName>
    </submittedName>
</protein>
<comment type="caution">
    <text evidence="1">The sequence shown here is derived from an EMBL/GenBank/DDBJ whole genome shotgun (WGS) entry which is preliminary data.</text>
</comment>
<evidence type="ECO:0000313" key="2">
    <source>
        <dbReference type="Proteomes" id="UP000828048"/>
    </source>
</evidence>
<accession>A0ACB7ZDC3</accession>
<name>A0ACB7ZDC3_9ERIC</name>
<keyword evidence="2" id="KW-1185">Reference proteome</keyword>
<reference evidence="1 2" key="1">
    <citation type="journal article" date="2021" name="Hortic Res">
        <title>High-quality reference genome and annotation aids understanding of berry development for evergreen blueberry (Vaccinium darrowii).</title>
        <authorList>
            <person name="Yu J."/>
            <person name="Hulse-Kemp A.M."/>
            <person name="Babiker E."/>
            <person name="Staton M."/>
        </authorList>
    </citation>
    <scope>NUCLEOTIDE SEQUENCE [LARGE SCALE GENOMIC DNA]</scope>
    <source>
        <strain evidence="2">cv. NJ 8807/NJ 8810</strain>
        <tissue evidence="1">Young leaf</tissue>
    </source>
</reference>
<evidence type="ECO:0000313" key="1">
    <source>
        <dbReference type="EMBL" id="KAH7863964.1"/>
    </source>
</evidence>
<proteinExistence type="predicted"/>